<sequence length="29" mass="3210">MKVKMPLRVTKHPATAPPEKDQGVPHTSQ</sequence>
<protein>
    <submittedName>
        <fullName evidence="3">Uncharacterized protein</fullName>
    </submittedName>
</protein>
<evidence type="ECO:0000313" key="2">
    <source>
        <dbReference type="EMBL" id="STR40565.1"/>
    </source>
</evidence>
<feature type="compositionally biased region" description="Basic residues" evidence="1">
    <location>
        <begin position="1"/>
        <end position="11"/>
    </location>
</feature>
<evidence type="ECO:0000256" key="1">
    <source>
        <dbReference type="SAM" id="MobiDB-lite"/>
    </source>
</evidence>
<accession>A0A7H4N381</accession>
<dbReference type="EMBL" id="UGJR01000002">
    <property type="protein sequence ID" value="STR40565.1"/>
    <property type="molecule type" value="Genomic_DNA"/>
</dbReference>
<name>A0A7H4N381_9ENTR</name>
<gene>
    <name evidence="3" type="ORF">NCTC11685_01712</name>
    <name evidence="2" type="ORF">NCTC11694_01722</name>
</gene>
<evidence type="ECO:0000313" key="5">
    <source>
        <dbReference type="Proteomes" id="UP000255050"/>
    </source>
</evidence>
<evidence type="ECO:0000313" key="3">
    <source>
        <dbReference type="EMBL" id="STV76774.1"/>
    </source>
</evidence>
<dbReference type="AlphaFoldDB" id="A0A7H4N381"/>
<feature type="region of interest" description="Disordered" evidence="1">
    <location>
        <begin position="1"/>
        <end position="29"/>
    </location>
</feature>
<reference evidence="4 5" key="1">
    <citation type="submission" date="2018-06" db="EMBL/GenBank/DDBJ databases">
        <authorList>
            <consortium name="Pathogen Informatics"/>
            <person name="Doyle S."/>
        </authorList>
    </citation>
    <scope>NUCLEOTIDE SEQUENCE [LARGE SCALE GENOMIC DNA]</scope>
    <source>
        <strain evidence="3 4">NCTC11685</strain>
        <strain evidence="2 5">NCTC11694</strain>
    </source>
</reference>
<evidence type="ECO:0000313" key="4">
    <source>
        <dbReference type="Proteomes" id="UP000254863"/>
    </source>
</evidence>
<dbReference type="Proteomes" id="UP000255050">
    <property type="component" value="Unassembled WGS sequence"/>
</dbReference>
<organism evidence="3 4">
    <name type="scientific">Klebsiella michiganensis</name>
    <dbReference type="NCBI Taxonomy" id="1134687"/>
    <lineage>
        <taxon>Bacteria</taxon>
        <taxon>Pseudomonadati</taxon>
        <taxon>Pseudomonadota</taxon>
        <taxon>Gammaproteobacteria</taxon>
        <taxon>Enterobacterales</taxon>
        <taxon>Enterobacteriaceae</taxon>
        <taxon>Klebsiella/Raoultella group</taxon>
        <taxon>Klebsiella</taxon>
    </lineage>
</organism>
<comment type="caution">
    <text evidence="3">The sequence shown here is derived from an EMBL/GenBank/DDBJ whole genome shotgun (WGS) entry which is preliminary data.</text>
</comment>
<dbReference type="Proteomes" id="UP000254863">
    <property type="component" value="Unassembled WGS sequence"/>
</dbReference>
<proteinExistence type="predicted"/>
<dbReference type="EMBL" id="UGMS01000001">
    <property type="protein sequence ID" value="STV76774.1"/>
    <property type="molecule type" value="Genomic_DNA"/>
</dbReference>